<dbReference type="PRINTS" id="PR01232">
    <property type="entry name" value="NAHCO3TRSPRT"/>
</dbReference>
<dbReference type="InterPro" id="IPR016152">
    <property type="entry name" value="PTrfase/Anion_transptr"/>
</dbReference>
<feature type="transmembrane region" description="Helical" evidence="9">
    <location>
        <begin position="1013"/>
        <end position="1037"/>
    </location>
</feature>
<feature type="compositionally biased region" description="Basic and acidic residues" evidence="10">
    <location>
        <begin position="52"/>
        <end position="79"/>
    </location>
</feature>
<keyword evidence="7 9" id="KW-0406">Ion transport</keyword>
<evidence type="ECO:0000256" key="1">
    <source>
        <dbReference type="ARBA" id="ARBA00004554"/>
    </source>
</evidence>
<comment type="caution">
    <text evidence="13">The sequence shown here is derived from an EMBL/GenBank/DDBJ whole genome shotgun (WGS) entry which is preliminary data.</text>
</comment>
<dbReference type="InterPro" id="IPR011531">
    <property type="entry name" value="HCO3_transpt-like_TM_dom"/>
</dbReference>
<dbReference type="InterPro" id="IPR013769">
    <property type="entry name" value="Band3_cytoplasmic_dom"/>
</dbReference>
<comment type="caution">
    <text evidence="9">Lacks conserved residue(s) required for the propagation of feature annotation.</text>
</comment>
<dbReference type="GO" id="GO:0051453">
    <property type="term" value="P:regulation of intracellular pH"/>
    <property type="evidence" value="ECO:0007669"/>
    <property type="project" value="TreeGrafter"/>
</dbReference>
<proteinExistence type="inferred from homology"/>
<dbReference type="GO" id="GO:0016323">
    <property type="term" value="C:basolateral plasma membrane"/>
    <property type="evidence" value="ECO:0007669"/>
    <property type="project" value="UniProtKB-SubCell"/>
</dbReference>
<organism evidence="13 14">
    <name type="scientific">Meloidogyne enterolobii</name>
    <name type="common">Root-knot nematode worm</name>
    <name type="synonym">Meloidogyne mayaguensis</name>
    <dbReference type="NCBI Taxonomy" id="390850"/>
    <lineage>
        <taxon>Eukaryota</taxon>
        <taxon>Metazoa</taxon>
        <taxon>Ecdysozoa</taxon>
        <taxon>Nematoda</taxon>
        <taxon>Chromadorea</taxon>
        <taxon>Rhabditida</taxon>
        <taxon>Tylenchina</taxon>
        <taxon>Tylenchomorpha</taxon>
        <taxon>Tylenchoidea</taxon>
        <taxon>Meloidogynidae</taxon>
        <taxon>Meloidogyninae</taxon>
        <taxon>Meloidogyne</taxon>
    </lineage>
</organism>
<evidence type="ECO:0000256" key="7">
    <source>
        <dbReference type="ARBA" id="ARBA00023065"/>
    </source>
</evidence>
<dbReference type="GO" id="GO:0005452">
    <property type="term" value="F:solute:inorganic anion antiporter activity"/>
    <property type="evidence" value="ECO:0007669"/>
    <property type="project" value="InterPro"/>
</dbReference>
<feature type="compositionally biased region" description="Basic and acidic residues" evidence="10">
    <location>
        <begin position="11"/>
        <end position="26"/>
    </location>
</feature>
<evidence type="ECO:0000259" key="12">
    <source>
        <dbReference type="Pfam" id="PF07565"/>
    </source>
</evidence>
<dbReference type="PANTHER" id="PTHR11453:SF36">
    <property type="entry name" value="ANION EXCHANGE PROTEIN"/>
    <property type="match status" value="1"/>
</dbReference>
<dbReference type="InterPro" id="IPR003024">
    <property type="entry name" value="Na/HCO3_transpt"/>
</dbReference>
<feature type="region of interest" description="Disordered" evidence="10">
    <location>
        <begin position="261"/>
        <end position="280"/>
    </location>
</feature>
<dbReference type="OrthoDB" id="1735926at2759"/>
<evidence type="ECO:0000256" key="4">
    <source>
        <dbReference type="ARBA" id="ARBA00022475"/>
    </source>
</evidence>
<dbReference type="GO" id="GO:0008509">
    <property type="term" value="F:monoatomic anion transmembrane transporter activity"/>
    <property type="evidence" value="ECO:0007669"/>
    <property type="project" value="InterPro"/>
</dbReference>
<feature type="transmembrane region" description="Helical" evidence="9">
    <location>
        <begin position="839"/>
        <end position="857"/>
    </location>
</feature>
<dbReference type="PRINTS" id="PR01231">
    <property type="entry name" value="HCO3TRNSPORT"/>
</dbReference>
<feature type="region of interest" description="Disordered" evidence="10">
    <location>
        <begin position="1202"/>
        <end position="1308"/>
    </location>
</feature>
<evidence type="ECO:0000256" key="5">
    <source>
        <dbReference type="ARBA" id="ARBA00022692"/>
    </source>
</evidence>
<dbReference type="Pfam" id="PF00955">
    <property type="entry name" value="HCO3_cotransp"/>
    <property type="match status" value="1"/>
</dbReference>
<evidence type="ECO:0000313" key="14">
    <source>
        <dbReference type="Proteomes" id="UP000580250"/>
    </source>
</evidence>
<feature type="compositionally biased region" description="Polar residues" evidence="10">
    <location>
        <begin position="1230"/>
        <end position="1243"/>
    </location>
</feature>
<keyword evidence="6 9" id="KW-1133">Transmembrane helix</keyword>
<keyword evidence="3 9" id="KW-0813">Transport</keyword>
<feature type="region of interest" description="Disordered" evidence="10">
    <location>
        <begin position="297"/>
        <end position="345"/>
    </location>
</feature>
<feature type="transmembrane region" description="Helical" evidence="9">
    <location>
        <begin position="664"/>
        <end position="690"/>
    </location>
</feature>
<evidence type="ECO:0000256" key="3">
    <source>
        <dbReference type="ARBA" id="ARBA00022448"/>
    </source>
</evidence>
<feature type="region of interest" description="Disordered" evidence="10">
    <location>
        <begin position="1"/>
        <end position="106"/>
    </location>
</feature>
<feature type="transmembrane region" description="Helical" evidence="9">
    <location>
        <begin position="697"/>
        <end position="716"/>
    </location>
</feature>
<evidence type="ECO:0000256" key="6">
    <source>
        <dbReference type="ARBA" id="ARBA00022989"/>
    </source>
</evidence>
<dbReference type="EMBL" id="CAJEWN010000740">
    <property type="protein sequence ID" value="CAD2189263.1"/>
    <property type="molecule type" value="Genomic_DNA"/>
</dbReference>
<protein>
    <recommendedName>
        <fullName evidence="9">Anion exchange protein</fullName>
    </recommendedName>
</protein>
<evidence type="ECO:0000256" key="10">
    <source>
        <dbReference type="SAM" id="MobiDB-lite"/>
    </source>
</evidence>
<feature type="compositionally biased region" description="Low complexity" evidence="10">
    <location>
        <begin position="268"/>
        <end position="280"/>
    </location>
</feature>
<feature type="transmembrane region" description="Helical" evidence="9">
    <location>
        <begin position="927"/>
        <end position="953"/>
    </location>
</feature>
<feature type="transmembrane region" description="Helical" evidence="9">
    <location>
        <begin position="802"/>
        <end position="819"/>
    </location>
</feature>
<evidence type="ECO:0000256" key="8">
    <source>
        <dbReference type="ARBA" id="ARBA00023136"/>
    </source>
</evidence>
<reference evidence="13 14" key="1">
    <citation type="submission" date="2020-08" db="EMBL/GenBank/DDBJ databases">
        <authorList>
            <person name="Koutsovoulos G."/>
            <person name="Danchin GJ E."/>
        </authorList>
    </citation>
    <scope>NUCLEOTIDE SEQUENCE [LARGE SCALE GENOMIC DNA]</scope>
</reference>
<dbReference type="NCBIfam" id="TIGR00834">
    <property type="entry name" value="ae"/>
    <property type="match status" value="1"/>
</dbReference>
<evidence type="ECO:0000259" key="11">
    <source>
        <dbReference type="Pfam" id="PF00955"/>
    </source>
</evidence>
<sequence>MFMTSLSEDSNESKGNKEVNNKEKDTPPPPPINFKIKNTTKEENNNILQQSAEKRRCQSFKEQKEEEKSGDEPTKRRDSLWMSMGIHRTEEARQSIRKRRLSRNRESLEIGGNTNITNMITNPQSTALTEDEMANLAPGTRIMFLLGEQSEAPAVFTEMGELWRSGDVEEWRETARWVKFEEDVEEGGNRWSKPHVATLSLHALFQLRSCLLHGIILIDSEAESMPELIEHILDEFVAKNDLQESEKMAVRYVLSRRHTHQYEQARHSGGSSNGASSSQGSFLNAVRSISDIGRSFSHGKNLHQKGQEENLQGGGDSTTQSPITKKPQFGPQLDLPKVGSLPKDIQKEGSQNSEFFASNVLVGEVEFLSHHITAFVRLKKAQLLGDLTEVPVPTRFLFLLLGPSGHAAQFKEIGRAIATLMSDEIFHEVAYKAKQRSDLLDGVDEFLDAVTVLPPGEWDPSIRIEPPSTIPNQQSRIQQKPSAISDKFVCNKLSGASTGDPTSGLPGGSNGKDLGGIGGSKLALANGKKTSLEEEDGHGQDPGLRRTGKLFGGLMLDIRCSESPHYLSDFTDALNLQCIATTCFMYFALLAPIVTFGGLLEEATHQRMAAMENLASGAICGIIYHLFSGQPLTIIGSTGPVLVFETIAFDICNSLSIDYLSFRFWIHVWTALIIFIMVATDASSLVSYITRFTEESFAMLIAVIFIYEACMKLFMIKDQLDVISYIPPNEPIPVGEECHCISTGAPFAKVQAIAAKRHFTLLPTNNSSGQMEIDYSLIPLGKCKQLLGQLEGSTCYILHDKLLMSIVLMIGTFFMAITLKRMRNSRYFPTKVRQILCDFAVMIAIICMTLLDIFVGINTPKLNVPSTFRPTWSGRGWFVPPFGSNPFWTILFAILPALLACVLIFMDQQITTVIVNRRENKLKKGCGYHLDLLVLSILIIIVGALGLPIYVAATVLSMNHVNSLRVESESRAPGEVAQFIGCREQRLTGICTFLLIGLSVTMTKLLSHIPMPVLYGVFLYMGISALGGIQLFDRFLLMLMPMKYQPDTIYIRHVPIHVIHKFTLFQIACLACLWLVKSIKATSMSFPIMLVVMVAVRKLMERCFSEKDLKYLDDKMPEFHLRRTEDKQKRESHGGQTIDIDLDENQGTIRAVKTEAHLHIPMTSGNVIKIPLAAIQEPTPPSHNINISEAVCQTGMWRSIASESKSSLQKIGKDGEVRDSKSPNPKREQGSSGPITKSPSPMTATVHCERKETGSPRLATPEEDDDQAITITVGNTAVNASNSEQQPLLQQRAGKGKDKQQHLMGSPV</sequence>
<dbReference type="GO" id="GO:0008510">
    <property type="term" value="F:sodium:bicarbonate symporter activity"/>
    <property type="evidence" value="ECO:0007669"/>
    <property type="project" value="TreeGrafter"/>
</dbReference>
<dbReference type="Proteomes" id="UP000580250">
    <property type="component" value="Unassembled WGS sequence"/>
</dbReference>
<comment type="subcellular location">
    <subcellularLocation>
        <location evidence="1">Basolateral cell membrane</location>
        <topology evidence="1">Multi-pass membrane protein</topology>
    </subcellularLocation>
    <subcellularLocation>
        <location evidence="9">Membrane</location>
        <topology evidence="9">Multi-pass membrane protein</topology>
    </subcellularLocation>
</comment>
<feature type="transmembrane region" description="Helical" evidence="9">
    <location>
        <begin position="608"/>
        <end position="627"/>
    </location>
</feature>
<dbReference type="SUPFAM" id="SSF55804">
    <property type="entry name" value="Phoshotransferase/anion transport protein"/>
    <property type="match status" value="1"/>
</dbReference>
<evidence type="ECO:0000256" key="9">
    <source>
        <dbReference type="RuleBase" id="RU362035"/>
    </source>
</evidence>
<evidence type="ECO:0000256" key="2">
    <source>
        <dbReference type="ARBA" id="ARBA00010993"/>
    </source>
</evidence>
<accession>A0A6V7WQL9</accession>
<feature type="domain" description="Band 3 cytoplasmic" evidence="12">
    <location>
        <begin position="154"/>
        <end position="460"/>
    </location>
</feature>
<feature type="domain" description="Bicarbonate transporter-like transmembrane" evidence="11">
    <location>
        <begin position="549"/>
        <end position="1117"/>
    </location>
</feature>
<dbReference type="PANTHER" id="PTHR11453">
    <property type="entry name" value="ANION EXCHANGE PROTEIN"/>
    <property type="match status" value="1"/>
</dbReference>
<name>A0A6V7WQL9_MELEN</name>
<dbReference type="Gene3D" id="3.40.930.10">
    <property type="entry name" value="Mannitol-specific EII, Chain A"/>
    <property type="match status" value="1"/>
</dbReference>
<feature type="compositionally biased region" description="Basic and acidic residues" evidence="10">
    <location>
        <begin position="1211"/>
        <end position="1229"/>
    </location>
</feature>
<feature type="transmembrane region" description="Helical" evidence="9">
    <location>
        <begin position="887"/>
        <end position="906"/>
    </location>
</feature>
<gene>
    <name evidence="13" type="ORF">MENT_LOCUS41973</name>
</gene>
<dbReference type="Gene3D" id="1.10.287.570">
    <property type="entry name" value="Helical hairpin bin"/>
    <property type="match status" value="1"/>
</dbReference>
<dbReference type="FunFam" id="1.10.287.570:FF:000001">
    <property type="entry name" value="Anion exchange protein"/>
    <property type="match status" value="1"/>
</dbReference>
<comment type="similarity">
    <text evidence="2 9">Belongs to the anion exchanger (TC 2.A.31) family.</text>
</comment>
<keyword evidence="8 9" id="KW-0472">Membrane</keyword>
<feature type="compositionally biased region" description="Polar residues" evidence="10">
    <location>
        <begin position="1269"/>
        <end position="1289"/>
    </location>
</feature>
<dbReference type="Pfam" id="PF07565">
    <property type="entry name" value="Band_3_cyto"/>
    <property type="match status" value="1"/>
</dbReference>
<feature type="transmembrane region" description="Helical" evidence="9">
    <location>
        <begin position="584"/>
        <end position="601"/>
    </location>
</feature>
<keyword evidence="5 9" id="KW-0812">Transmembrane</keyword>
<dbReference type="InterPro" id="IPR003020">
    <property type="entry name" value="HCO3_transpt_euk"/>
</dbReference>
<evidence type="ECO:0000313" key="13">
    <source>
        <dbReference type="EMBL" id="CAD2189263.1"/>
    </source>
</evidence>
<keyword evidence="4" id="KW-1003">Cell membrane</keyword>